<dbReference type="Proteomes" id="UP001279734">
    <property type="component" value="Unassembled WGS sequence"/>
</dbReference>
<dbReference type="SUPFAM" id="SSF47459">
    <property type="entry name" value="HLH, helix-loop-helix DNA-binding domain"/>
    <property type="match status" value="1"/>
</dbReference>
<gene>
    <name evidence="8" type="ORF">Nepgr_032880</name>
</gene>
<dbReference type="GO" id="GO:0046983">
    <property type="term" value="F:protein dimerization activity"/>
    <property type="evidence" value="ECO:0007669"/>
    <property type="project" value="InterPro"/>
</dbReference>
<dbReference type="PANTHER" id="PTHR16223:SF49">
    <property type="entry name" value="TRANSCRIPTION FACTOR BHLH52-RELATED"/>
    <property type="match status" value="1"/>
</dbReference>
<dbReference type="GO" id="GO:0000978">
    <property type="term" value="F:RNA polymerase II cis-regulatory region sequence-specific DNA binding"/>
    <property type="evidence" value="ECO:0007669"/>
    <property type="project" value="TreeGrafter"/>
</dbReference>
<feature type="region of interest" description="Disordered" evidence="6">
    <location>
        <begin position="159"/>
        <end position="180"/>
    </location>
</feature>
<dbReference type="PANTHER" id="PTHR16223">
    <property type="entry name" value="TRANSCRIPTION FACTOR BHLH83-RELATED"/>
    <property type="match status" value="1"/>
</dbReference>
<evidence type="ECO:0000313" key="9">
    <source>
        <dbReference type="Proteomes" id="UP001279734"/>
    </source>
</evidence>
<comment type="caution">
    <text evidence="8">The sequence shown here is derived from an EMBL/GenBank/DDBJ whole genome shotgun (WGS) entry which is preliminary data.</text>
</comment>
<dbReference type="InterPro" id="IPR045843">
    <property type="entry name" value="IND-like"/>
</dbReference>
<dbReference type="PROSITE" id="PS50888">
    <property type="entry name" value="BHLH"/>
    <property type="match status" value="1"/>
</dbReference>
<evidence type="ECO:0000313" key="8">
    <source>
        <dbReference type="EMBL" id="GMH31037.1"/>
    </source>
</evidence>
<sequence length="287" mass="32301">MDTSYFPNCETSDDIPQHLSNADMESLLLSPQLELLESELLALVELPIPTSNDVCVEPPLELGGQPFSSEVHPHDHLFPPTQNLPPLEQFDSCHCRKRCKSCQNDNQANYNQLEIAIPDFPGLDKYDCNRQMLTFDPYTGVSLPVYGNGNFNTTAAVDGSDWRKQESNSRNGGEGERTLSTQSLAARLRRRKITEKTQQLAKLIPGAHKFNTAEMFEASFKYVKFLQAQLTVLQFMNSTEKHAEEEDGFGRQELQLLLASPSVQEKLYSEEKCLVSMEIAKKLPSTL</sequence>
<keyword evidence="4" id="KW-0804">Transcription</keyword>
<keyword evidence="9" id="KW-1185">Reference proteome</keyword>
<feature type="compositionally biased region" description="Basic and acidic residues" evidence="6">
    <location>
        <begin position="160"/>
        <end position="177"/>
    </location>
</feature>
<dbReference type="InterPro" id="IPR011598">
    <property type="entry name" value="bHLH_dom"/>
</dbReference>
<dbReference type="EMBL" id="BSYO01000039">
    <property type="protein sequence ID" value="GMH31037.1"/>
    <property type="molecule type" value="Genomic_DNA"/>
</dbReference>
<dbReference type="GO" id="GO:0000981">
    <property type="term" value="F:DNA-binding transcription factor activity, RNA polymerase II-specific"/>
    <property type="evidence" value="ECO:0007669"/>
    <property type="project" value="TreeGrafter"/>
</dbReference>
<evidence type="ECO:0000256" key="5">
    <source>
        <dbReference type="ARBA" id="ARBA00023242"/>
    </source>
</evidence>
<keyword evidence="3" id="KW-0238">DNA-binding</keyword>
<organism evidence="8 9">
    <name type="scientific">Nepenthes gracilis</name>
    <name type="common">Slender pitcher plant</name>
    <dbReference type="NCBI Taxonomy" id="150966"/>
    <lineage>
        <taxon>Eukaryota</taxon>
        <taxon>Viridiplantae</taxon>
        <taxon>Streptophyta</taxon>
        <taxon>Embryophyta</taxon>
        <taxon>Tracheophyta</taxon>
        <taxon>Spermatophyta</taxon>
        <taxon>Magnoliopsida</taxon>
        <taxon>eudicotyledons</taxon>
        <taxon>Gunneridae</taxon>
        <taxon>Pentapetalae</taxon>
        <taxon>Caryophyllales</taxon>
        <taxon>Nepenthaceae</taxon>
        <taxon>Nepenthes</taxon>
    </lineage>
</organism>
<protein>
    <recommendedName>
        <fullName evidence="7">BHLH domain-containing protein</fullName>
    </recommendedName>
</protein>
<reference evidence="8" key="1">
    <citation type="submission" date="2023-05" db="EMBL/GenBank/DDBJ databases">
        <title>Nepenthes gracilis genome sequencing.</title>
        <authorList>
            <person name="Fukushima K."/>
        </authorList>
    </citation>
    <scope>NUCLEOTIDE SEQUENCE</scope>
    <source>
        <strain evidence="8">SING2019-196</strain>
    </source>
</reference>
<comment type="subcellular location">
    <subcellularLocation>
        <location evidence="1">Nucleus</location>
    </subcellularLocation>
</comment>
<evidence type="ECO:0000256" key="6">
    <source>
        <dbReference type="SAM" id="MobiDB-lite"/>
    </source>
</evidence>
<evidence type="ECO:0000259" key="7">
    <source>
        <dbReference type="PROSITE" id="PS50888"/>
    </source>
</evidence>
<keyword evidence="5" id="KW-0539">Nucleus</keyword>
<evidence type="ECO:0000256" key="2">
    <source>
        <dbReference type="ARBA" id="ARBA00023015"/>
    </source>
</evidence>
<proteinExistence type="predicted"/>
<feature type="domain" description="BHLH" evidence="7">
    <location>
        <begin position="177"/>
        <end position="226"/>
    </location>
</feature>
<keyword evidence="2" id="KW-0805">Transcription regulation</keyword>
<dbReference type="InterPro" id="IPR036638">
    <property type="entry name" value="HLH_DNA-bd_sf"/>
</dbReference>
<dbReference type="SMART" id="SM00353">
    <property type="entry name" value="HLH"/>
    <property type="match status" value="1"/>
</dbReference>
<evidence type="ECO:0000256" key="1">
    <source>
        <dbReference type="ARBA" id="ARBA00004123"/>
    </source>
</evidence>
<evidence type="ECO:0000256" key="3">
    <source>
        <dbReference type="ARBA" id="ARBA00023125"/>
    </source>
</evidence>
<dbReference type="CDD" id="cd11393">
    <property type="entry name" value="bHLH_AtbHLH_like"/>
    <property type="match status" value="1"/>
</dbReference>
<dbReference type="InterPro" id="IPR045239">
    <property type="entry name" value="bHLH95_bHLH"/>
</dbReference>
<dbReference type="AlphaFoldDB" id="A0AAD3TLN7"/>
<name>A0AAD3TLN7_NEPGR</name>
<evidence type="ECO:0000256" key="4">
    <source>
        <dbReference type="ARBA" id="ARBA00023163"/>
    </source>
</evidence>
<dbReference type="Gene3D" id="4.10.280.10">
    <property type="entry name" value="Helix-loop-helix DNA-binding domain"/>
    <property type="match status" value="1"/>
</dbReference>
<dbReference type="GO" id="GO:0005634">
    <property type="term" value="C:nucleus"/>
    <property type="evidence" value="ECO:0007669"/>
    <property type="project" value="UniProtKB-SubCell"/>
</dbReference>
<accession>A0AAD3TLN7</accession>